<evidence type="ECO:0000313" key="2">
    <source>
        <dbReference type="EMBL" id="GAA1552358.1"/>
    </source>
</evidence>
<accession>A0ABP4MYI8</accession>
<reference evidence="3" key="1">
    <citation type="journal article" date="2019" name="Int. J. Syst. Evol. Microbiol.">
        <title>The Global Catalogue of Microorganisms (GCM) 10K type strain sequencing project: providing services to taxonomists for standard genome sequencing and annotation.</title>
        <authorList>
            <consortium name="The Broad Institute Genomics Platform"/>
            <consortium name="The Broad Institute Genome Sequencing Center for Infectious Disease"/>
            <person name="Wu L."/>
            <person name="Ma J."/>
        </authorList>
    </citation>
    <scope>NUCLEOTIDE SEQUENCE [LARGE SCALE GENOMIC DNA]</scope>
    <source>
        <strain evidence="3">JCM 14969</strain>
    </source>
</reference>
<dbReference type="Proteomes" id="UP001500393">
    <property type="component" value="Unassembled WGS sequence"/>
</dbReference>
<proteinExistence type="predicted"/>
<feature type="region of interest" description="Disordered" evidence="1">
    <location>
        <begin position="68"/>
        <end position="93"/>
    </location>
</feature>
<gene>
    <name evidence="2" type="ORF">GCM10009789_02460</name>
</gene>
<evidence type="ECO:0000313" key="3">
    <source>
        <dbReference type="Proteomes" id="UP001500393"/>
    </source>
</evidence>
<evidence type="ECO:0000256" key="1">
    <source>
        <dbReference type="SAM" id="MobiDB-lite"/>
    </source>
</evidence>
<dbReference type="EMBL" id="BAAAOS010000005">
    <property type="protein sequence ID" value="GAA1552358.1"/>
    <property type="molecule type" value="Genomic_DNA"/>
</dbReference>
<organism evidence="2 3">
    <name type="scientific">Kribbella sancticallisti</name>
    <dbReference type="NCBI Taxonomy" id="460087"/>
    <lineage>
        <taxon>Bacteria</taxon>
        <taxon>Bacillati</taxon>
        <taxon>Actinomycetota</taxon>
        <taxon>Actinomycetes</taxon>
        <taxon>Propionibacteriales</taxon>
        <taxon>Kribbellaceae</taxon>
        <taxon>Kribbella</taxon>
    </lineage>
</organism>
<sequence length="129" mass="14001">MVDRGAGEPRVRNIGEFGRGGSVGVHRAFSGSIHQDDDRAGPALSLNPGIDARRDQFTYQCLAGWVVPDPADEPDRSTKAACENGDIGRGATSYALDPRRVVRPGPRRTVRPDHDVFNQITDAHQEPLS</sequence>
<name>A0ABP4MYI8_9ACTN</name>
<protein>
    <submittedName>
        <fullName evidence="2">Uncharacterized protein</fullName>
    </submittedName>
</protein>
<keyword evidence="3" id="KW-1185">Reference proteome</keyword>
<comment type="caution">
    <text evidence="2">The sequence shown here is derived from an EMBL/GenBank/DDBJ whole genome shotgun (WGS) entry which is preliminary data.</text>
</comment>